<name>A0ACD5VE80_AVESA</name>
<accession>A0ACD5VE80</accession>
<evidence type="ECO:0000313" key="2">
    <source>
        <dbReference type="Proteomes" id="UP001732700"/>
    </source>
</evidence>
<keyword evidence="2" id="KW-1185">Reference proteome</keyword>
<protein>
    <submittedName>
        <fullName evidence="1">Uncharacterized protein</fullName>
    </submittedName>
</protein>
<reference evidence="1" key="1">
    <citation type="submission" date="2021-05" db="EMBL/GenBank/DDBJ databases">
        <authorList>
            <person name="Scholz U."/>
            <person name="Mascher M."/>
            <person name="Fiebig A."/>
        </authorList>
    </citation>
    <scope>NUCLEOTIDE SEQUENCE [LARGE SCALE GENOMIC DNA]</scope>
</reference>
<evidence type="ECO:0000313" key="1">
    <source>
        <dbReference type="EnsemblPlants" id="AVESA.00010b.r2.3AG0430200.1.CDS"/>
    </source>
</evidence>
<organism evidence="1 2">
    <name type="scientific">Avena sativa</name>
    <name type="common">Oat</name>
    <dbReference type="NCBI Taxonomy" id="4498"/>
    <lineage>
        <taxon>Eukaryota</taxon>
        <taxon>Viridiplantae</taxon>
        <taxon>Streptophyta</taxon>
        <taxon>Embryophyta</taxon>
        <taxon>Tracheophyta</taxon>
        <taxon>Spermatophyta</taxon>
        <taxon>Magnoliopsida</taxon>
        <taxon>Liliopsida</taxon>
        <taxon>Poales</taxon>
        <taxon>Poaceae</taxon>
        <taxon>BOP clade</taxon>
        <taxon>Pooideae</taxon>
        <taxon>Poodae</taxon>
        <taxon>Poeae</taxon>
        <taxon>Poeae Chloroplast Group 1 (Aveneae type)</taxon>
        <taxon>Aveninae</taxon>
        <taxon>Avena</taxon>
    </lineage>
</organism>
<dbReference type="EnsemblPlants" id="AVESA.00010b.r2.3AG0430200.1">
    <property type="protein sequence ID" value="AVESA.00010b.r2.3AG0430200.1.CDS"/>
    <property type="gene ID" value="AVESA.00010b.r2.3AG0430200"/>
</dbReference>
<dbReference type="Proteomes" id="UP001732700">
    <property type="component" value="Chromosome 3A"/>
</dbReference>
<sequence>MMTFLRFQVYHTVNFLFSVLSHKGYDGALADTWSCGVILYVLLAGYLPFDEVDLTTLYGKIESADYSFPVVFPSSVKSLIHRILDPNPDTRIRIEDIRNDEWFKKNYEPIREVEDEELNLDDVNAAFNDPQEDTEHTIDDEGPLTLNAFDLIILSQGLNLAALFDRRQDDGKLQNRFLSRKPANVILSSMEVVAQSMGFKTHIRNYKMRVEGPNANKASLTVMLQIFEVAPSIFMVDLQRSAGDTSEYNKFVSNYCCKLDDIIWNFPAEKGKSRTPRPPKR</sequence>
<reference evidence="1" key="2">
    <citation type="submission" date="2025-09" db="UniProtKB">
        <authorList>
            <consortium name="EnsemblPlants"/>
        </authorList>
    </citation>
    <scope>IDENTIFICATION</scope>
</reference>
<proteinExistence type="predicted"/>